<dbReference type="KEGG" id="kro:BVG79_01071"/>
<accession>A0A1W6NZG5</accession>
<dbReference type="EMBL" id="CP019937">
    <property type="protein sequence ID" value="ARO14417.1"/>
    <property type="molecule type" value="Genomic_DNA"/>
</dbReference>
<proteinExistence type="predicted"/>
<keyword evidence="2" id="KW-1185">Reference proteome</keyword>
<name>A0A1W6NZG5_9RHOB</name>
<evidence type="ECO:0000313" key="1">
    <source>
        <dbReference type="EMBL" id="ARO14417.1"/>
    </source>
</evidence>
<dbReference type="OrthoDB" id="7870010at2"/>
<dbReference type="Proteomes" id="UP000242447">
    <property type="component" value="Chromosome"/>
</dbReference>
<dbReference type="STRING" id="92947.BVG79_01071"/>
<sequence length="87" mass="9777">MSPRKISARTHKLEVLSYRQHFNAVWQRIMTENFETPAEAAVFFGVDPSTAENWFDGRNAPQGWGVGWLLRNPETRAFAIDALAGAA</sequence>
<dbReference type="RefSeq" id="WP_085785976.1">
    <property type="nucleotide sequence ID" value="NZ_CP019937.1"/>
</dbReference>
<evidence type="ECO:0000313" key="2">
    <source>
        <dbReference type="Proteomes" id="UP000242447"/>
    </source>
</evidence>
<protein>
    <submittedName>
        <fullName evidence="1">Uncharacterized protein</fullName>
    </submittedName>
</protein>
<organism evidence="1 2">
    <name type="scientific">Ketogulonicigenium robustum</name>
    <dbReference type="NCBI Taxonomy" id="92947"/>
    <lineage>
        <taxon>Bacteria</taxon>
        <taxon>Pseudomonadati</taxon>
        <taxon>Pseudomonadota</taxon>
        <taxon>Alphaproteobacteria</taxon>
        <taxon>Rhodobacterales</taxon>
        <taxon>Roseobacteraceae</taxon>
        <taxon>Ketogulonicigenium</taxon>
    </lineage>
</organism>
<reference evidence="1 2" key="1">
    <citation type="submission" date="2017-02" db="EMBL/GenBank/DDBJ databases">
        <title>Ketogulonicigenium robustum SPU B003 Genome sequencing and assembly.</title>
        <authorList>
            <person name="Li Y."/>
            <person name="Liu L."/>
            <person name="Wang C."/>
            <person name="Zhang M."/>
            <person name="Zhang T."/>
            <person name="Zhang Y."/>
        </authorList>
    </citation>
    <scope>NUCLEOTIDE SEQUENCE [LARGE SCALE GENOMIC DNA]</scope>
    <source>
        <strain evidence="1 2">SPU_B003</strain>
    </source>
</reference>
<dbReference type="AlphaFoldDB" id="A0A1W6NZG5"/>
<gene>
    <name evidence="1" type="ORF">BVG79_01071</name>
</gene>